<protein>
    <recommendedName>
        <fullName evidence="7">GPP34 family phosphoprotein</fullName>
    </recommendedName>
</protein>
<dbReference type="GO" id="GO:0005829">
    <property type="term" value="C:cytosol"/>
    <property type="evidence" value="ECO:0007669"/>
    <property type="project" value="TreeGrafter"/>
</dbReference>
<dbReference type="InterPro" id="IPR038261">
    <property type="entry name" value="GPP34-like_sf"/>
</dbReference>
<comment type="subcellular location">
    <subcellularLocation>
        <location evidence="1">Golgi apparatus membrane</location>
        <topology evidence="1">Peripheral membrane protein</topology>
        <orientation evidence="1">Cytoplasmic side</orientation>
    </subcellularLocation>
</comment>
<organism evidence="5 6">
    <name type="scientific">Virgibacillus necropolis</name>
    <dbReference type="NCBI Taxonomy" id="163877"/>
    <lineage>
        <taxon>Bacteria</taxon>
        <taxon>Bacillati</taxon>
        <taxon>Bacillota</taxon>
        <taxon>Bacilli</taxon>
        <taxon>Bacillales</taxon>
        <taxon>Bacillaceae</taxon>
        <taxon>Virgibacillus</taxon>
    </lineage>
</organism>
<evidence type="ECO:0000256" key="2">
    <source>
        <dbReference type="ARBA" id="ARBA00023034"/>
    </source>
</evidence>
<dbReference type="KEGG" id="vne:CFK40_07150"/>
<dbReference type="Gene3D" id="1.10.3630.10">
    <property type="entry name" value="yeast vps74-n-term truncation variant domain like"/>
    <property type="match status" value="1"/>
</dbReference>
<sequence length="224" mass="25408">MFTIAEELLLLAMDDEKGTVVFSASESLNYGLAGAVLAELTILERIELDDKKVVVINEEETGVMFLDSVLTEIKQSNKSRKVDDWVNRINYKMGQMRNDMIQLLVEKGVLKEEEKKILWFFNQNTYPANQEIPEQEIRNRVHASLFGDEKPNARTAMLLSLIKSCNLVDEVFSKDKKKEATRLMDKIIKNHDYGKAVNASIDEMQTAVIVACTTVVMVSTINTN</sequence>
<dbReference type="GO" id="GO:0012505">
    <property type="term" value="C:endomembrane system"/>
    <property type="evidence" value="ECO:0007669"/>
    <property type="project" value="UniProtKB-ARBA"/>
</dbReference>
<dbReference type="PANTHER" id="PTHR12704">
    <property type="entry name" value="TRANS-GOLGI PROTEIN GMX33"/>
    <property type="match status" value="1"/>
</dbReference>
<accession>A0A221MAX5</accession>
<dbReference type="InterPro" id="IPR008628">
    <property type="entry name" value="GPP34-like"/>
</dbReference>
<dbReference type="GO" id="GO:0048194">
    <property type="term" value="P:Golgi vesicle budding"/>
    <property type="evidence" value="ECO:0007669"/>
    <property type="project" value="TreeGrafter"/>
</dbReference>
<keyword evidence="6" id="KW-1185">Reference proteome</keyword>
<dbReference type="RefSeq" id="WP_089531656.1">
    <property type="nucleotide sequence ID" value="NZ_CP022437.1"/>
</dbReference>
<dbReference type="EMBL" id="CP022437">
    <property type="protein sequence ID" value="ASN04805.1"/>
    <property type="molecule type" value="Genomic_DNA"/>
</dbReference>
<evidence type="ECO:0008006" key="7">
    <source>
        <dbReference type="Google" id="ProtNLM"/>
    </source>
</evidence>
<evidence type="ECO:0000256" key="4">
    <source>
        <dbReference type="ARBA" id="ARBA00023136"/>
    </source>
</evidence>
<evidence type="ECO:0000313" key="5">
    <source>
        <dbReference type="EMBL" id="ASN04805.1"/>
    </source>
</evidence>
<dbReference type="GO" id="GO:0070273">
    <property type="term" value="F:phosphatidylinositol-4-phosphate binding"/>
    <property type="evidence" value="ECO:0007669"/>
    <property type="project" value="InterPro"/>
</dbReference>
<keyword evidence="2" id="KW-0333">Golgi apparatus</keyword>
<dbReference type="OrthoDB" id="2418046at2"/>
<dbReference type="Proteomes" id="UP000204391">
    <property type="component" value="Chromosome"/>
</dbReference>
<dbReference type="AlphaFoldDB" id="A0A221MAX5"/>
<dbReference type="Pfam" id="PF05719">
    <property type="entry name" value="GPP34"/>
    <property type="match status" value="1"/>
</dbReference>
<dbReference type="PANTHER" id="PTHR12704:SF2">
    <property type="entry name" value="GOLGI PHOSPHOPROTEIN 3 HOMOLOG SAURON"/>
    <property type="match status" value="1"/>
</dbReference>
<keyword evidence="4" id="KW-0472">Membrane</keyword>
<gene>
    <name evidence="5" type="ORF">CFK40_07150</name>
</gene>
<name>A0A221MAX5_9BACI</name>
<proteinExistence type="predicted"/>
<dbReference type="GO" id="GO:0006890">
    <property type="term" value="P:retrograde vesicle-mediated transport, Golgi to endoplasmic reticulum"/>
    <property type="evidence" value="ECO:0007669"/>
    <property type="project" value="TreeGrafter"/>
</dbReference>
<keyword evidence="3" id="KW-0446">Lipid-binding</keyword>
<dbReference type="GO" id="GO:0007030">
    <property type="term" value="P:Golgi organization"/>
    <property type="evidence" value="ECO:0007669"/>
    <property type="project" value="TreeGrafter"/>
</dbReference>
<reference evidence="5 6" key="1">
    <citation type="journal article" date="2003" name="Int. J. Syst. Evol. Microbiol.">
        <title>Virgibacillus carmonensis sp. nov., Virgibacillus necropolis sp. nov. and Virgibacillus picturae sp. nov., three novel species isolated from deteriorated mural paintings, transfer of the species of the genus salibacillus to Virgibacillus, as Virgibacillus marismortui comb. nov. and Virgibacillus salexigens comb. nov., and emended description of the genus Virgibacillus.</title>
        <authorList>
            <person name="Heyrman J."/>
            <person name="Logan N.A."/>
            <person name="Busse H.J."/>
            <person name="Balcaen A."/>
            <person name="Lebbe L."/>
            <person name="Rodriguez-Diaz M."/>
            <person name="Swings J."/>
            <person name="De Vos P."/>
        </authorList>
    </citation>
    <scope>NUCLEOTIDE SEQUENCE [LARGE SCALE GENOMIC DNA]</scope>
    <source>
        <strain evidence="5 6">LMG 19488</strain>
    </source>
</reference>
<evidence type="ECO:0000256" key="3">
    <source>
        <dbReference type="ARBA" id="ARBA00023121"/>
    </source>
</evidence>
<evidence type="ECO:0000313" key="6">
    <source>
        <dbReference type="Proteomes" id="UP000204391"/>
    </source>
</evidence>
<evidence type="ECO:0000256" key="1">
    <source>
        <dbReference type="ARBA" id="ARBA00004255"/>
    </source>
</evidence>
<dbReference type="GO" id="GO:0043001">
    <property type="term" value="P:Golgi to plasma membrane protein transport"/>
    <property type="evidence" value="ECO:0007669"/>
    <property type="project" value="TreeGrafter"/>
</dbReference>